<protein>
    <submittedName>
        <fullName evidence="4">Unannotated protein</fullName>
    </submittedName>
</protein>
<dbReference type="InterPro" id="IPR001932">
    <property type="entry name" value="PPM-type_phosphatase-like_dom"/>
</dbReference>
<reference evidence="4" key="1">
    <citation type="submission" date="2020-05" db="EMBL/GenBank/DDBJ databases">
        <authorList>
            <person name="Chiriac C."/>
            <person name="Salcher M."/>
            <person name="Ghai R."/>
            <person name="Kavagutti S V."/>
        </authorList>
    </citation>
    <scope>NUCLEOTIDE SEQUENCE</scope>
</reference>
<evidence type="ECO:0000256" key="1">
    <source>
        <dbReference type="SAM" id="MobiDB-lite"/>
    </source>
</evidence>
<dbReference type="EMBL" id="CAFBMK010000394">
    <property type="protein sequence ID" value="CAB4955414.1"/>
    <property type="molecule type" value="Genomic_DNA"/>
</dbReference>
<keyword evidence="2" id="KW-1133">Transmembrane helix</keyword>
<feature type="transmembrane region" description="Helical" evidence="2">
    <location>
        <begin position="334"/>
        <end position="353"/>
    </location>
</feature>
<evidence type="ECO:0000313" key="4">
    <source>
        <dbReference type="EMBL" id="CAB4955414.1"/>
    </source>
</evidence>
<accession>A0A6J7KNS0</accession>
<sequence length="431" mass="46622">MLRVIEYAQRTDTGRQRPANEDSFVARSPLFAVADGMGGAQAGEVASRMAVEVLHEGLGGAGTDGTVAERLRDQVVEANHRIHERAQSDTRNAGMGTTLTAAYVDERRLVVVHVGDSRLYRVRDGVLERLTRDHSLVEELVRQGRLTPEEAAEHPQRSIITRALGPESEVAVDSEVLRVQDGDLFMVCSDGLTAMLSDQRISDLLAGDPPPGERGERVPLHQRVDALVDAANEAGGRDNITVLLFRVENDEVGQTGAFGAVGSPVGEQTTETHPGPDPRGSDEQATAVMPAVSPADLDREARRGDGDGSRNLIEASGPRQPRPAGKRKRRGLRAGPFIVLFLVFCVLIGGYFASQTVYFIGTNRGLVTVYRGLPYELPFGLRLYSSNYPSSVPVDEVPAALRPKLLDHQTRSLEDANSLVSALERGEVVTP</sequence>
<dbReference type="InterPro" id="IPR036457">
    <property type="entry name" value="PPM-type-like_dom_sf"/>
</dbReference>
<dbReference type="SMART" id="SM00331">
    <property type="entry name" value="PP2C_SIG"/>
    <property type="match status" value="1"/>
</dbReference>
<proteinExistence type="predicted"/>
<dbReference type="AlphaFoldDB" id="A0A6J7KNS0"/>
<feature type="region of interest" description="Disordered" evidence="1">
    <location>
        <begin position="256"/>
        <end position="328"/>
    </location>
</feature>
<dbReference type="InterPro" id="IPR015655">
    <property type="entry name" value="PP2C"/>
</dbReference>
<dbReference type="SUPFAM" id="SSF81606">
    <property type="entry name" value="PP2C-like"/>
    <property type="match status" value="1"/>
</dbReference>
<dbReference type="CDD" id="cd00143">
    <property type="entry name" value="PP2Cc"/>
    <property type="match status" value="1"/>
</dbReference>
<keyword evidence="2" id="KW-0812">Transmembrane</keyword>
<dbReference type="GO" id="GO:0004722">
    <property type="term" value="F:protein serine/threonine phosphatase activity"/>
    <property type="evidence" value="ECO:0007669"/>
    <property type="project" value="InterPro"/>
</dbReference>
<dbReference type="PROSITE" id="PS51746">
    <property type="entry name" value="PPM_2"/>
    <property type="match status" value="1"/>
</dbReference>
<dbReference type="SMART" id="SM00332">
    <property type="entry name" value="PP2Cc"/>
    <property type="match status" value="1"/>
</dbReference>
<organism evidence="4">
    <name type="scientific">freshwater metagenome</name>
    <dbReference type="NCBI Taxonomy" id="449393"/>
    <lineage>
        <taxon>unclassified sequences</taxon>
        <taxon>metagenomes</taxon>
        <taxon>ecological metagenomes</taxon>
    </lineage>
</organism>
<feature type="domain" description="PPM-type phosphatase" evidence="3">
    <location>
        <begin position="6"/>
        <end position="247"/>
    </location>
</feature>
<keyword evidence="2" id="KW-0472">Membrane</keyword>
<dbReference type="NCBIfam" id="NF033484">
    <property type="entry name" value="Stp1_PP2C_phos"/>
    <property type="match status" value="1"/>
</dbReference>
<dbReference type="Gene3D" id="3.60.40.10">
    <property type="entry name" value="PPM-type phosphatase domain"/>
    <property type="match status" value="1"/>
</dbReference>
<dbReference type="Pfam" id="PF13672">
    <property type="entry name" value="PP2C_2"/>
    <property type="match status" value="1"/>
</dbReference>
<dbReference type="PANTHER" id="PTHR47992">
    <property type="entry name" value="PROTEIN PHOSPHATASE"/>
    <property type="match status" value="1"/>
</dbReference>
<evidence type="ECO:0000259" key="3">
    <source>
        <dbReference type="PROSITE" id="PS51746"/>
    </source>
</evidence>
<feature type="compositionally biased region" description="Basic and acidic residues" evidence="1">
    <location>
        <begin position="296"/>
        <end position="308"/>
    </location>
</feature>
<feature type="region of interest" description="Disordered" evidence="1">
    <location>
        <begin position="1"/>
        <end position="20"/>
    </location>
</feature>
<evidence type="ECO:0000256" key="2">
    <source>
        <dbReference type="SAM" id="Phobius"/>
    </source>
</evidence>
<name>A0A6J7KNS0_9ZZZZ</name>
<gene>
    <name evidence="4" type="ORF">UFOPK3564_03732</name>
</gene>